<gene>
    <name evidence="2" type="ORF">BCR43DRAFT_126994</name>
</gene>
<keyword evidence="1" id="KW-0472">Membrane</keyword>
<evidence type="ECO:0000313" key="3">
    <source>
        <dbReference type="Proteomes" id="UP000242180"/>
    </source>
</evidence>
<keyword evidence="3" id="KW-1185">Reference proteome</keyword>
<dbReference type="AlphaFoldDB" id="A0A1X2HKV8"/>
<accession>A0A1X2HKV8</accession>
<keyword evidence="1" id="KW-0812">Transmembrane</keyword>
<comment type="caution">
    <text evidence="2">The sequence shown here is derived from an EMBL/GenBank/DDBJ whole genome shotgun (WGS) entry which is preliminary data.</text>
</comment>
<sequence length="126" mass="14870">MQTIDCERLINIEVRHRPERLYNITRMLSFEFCFDLLIFLDQIAAFGIQFLHIFRRPARRDHRFHALKVLARLLNLLITNVPVATVIALCNGSFIKFKLVWHVELTSPYQASWTRAERITALDSDE</sequence>
<reference evidence="2 3" key="1">
    <citation type="submission" date="2016-07" db="EMBL/GenBank/DDBJ databases">
        <title>Pervasive Adenine N6-methylation of Active Genes in Fungi.</title>
        <authorList>
            <consortium name="DOE Joint Genome Institute"/>
            <person name="Mondo S.J."/>
            <person name="Dannebaum R.O."/>
            <person name="Kuo R.C."/>
            <person name="Labutti K."/>
            <person name="Haridas S."/>
            <person name="Kuo A."/>
            <person name="Salamov A."/>
            <person name="Ahrendt S.R."/>
            <person name="Lipzen A."/>
            <person name="Sullivan W."/>
            <person name="Andreopoulos W.B."/>
            <person name="Clum A."/>
            <person name="Lindquist E."/>
            <person name="Daum C."/>
            <person name="Ramamoorthy G.K."/>
            <person name="Gryganskyi A."/>
            <person name="Culley D."/>
            <person name="Magnuson J.K."/>
            <person name="James T.Y."/>
            <person name="O'Malley M.A."/>
            <person name="Stajich J.E."/>
            <person name="Spatafora J.W."/>
            <person name="Visel A."/>
            <person name="Grigoriev I.V."/>
        </authorList>
    </citation>
    <scope>NUCLEOTIDE SEQUENCE [LARGE SCALE GENOMIC DNA]</scope>
    <source>
        <strain evidence="2 3">NRRL 2496</strain>
    </source>
</reference>
<protein>
    <submittedName>
        <fullName evidence="2">Uncharacterized protein</fullName>
    </submittedName>
</protein>
<evidence type="ECO:0000313" key="2">
    <source>
        <dbReference type="EMBL" id="ORY99914.1"/>
    </source>
</evidence>
<dbReference type="EMBL" id="MCGN01000002">
    <property type="protein sequence ID" value="ORY99914.1"/>
    <property type="molecule type" value="Genomic_DNA"/>
</dbReference>
<proteinExistence type="predicted"/>
<feature type="transmembrane region" description="Helical" evidence="1">
    <location>
        <begin position="36"/>
        <end position="54"/>
    </location>
</feature>
<keyword evidence="1" id="KW-1133">Transmembrane helix</keyword>
<dbReference type="InParanoid" id="A0A1X2HKV8"/>
<feature type="transmembrane region" description="Helical" evidence="1">
    <location>
        <begin position="74"/>
        <end position="95"/>
    </location>
</feature>
<evidence type="ECO:0000256" key="1">
    <source>
        <dbReference type="SAM" id="Phobius"/>
    </source>
</evidence>
<organism evidence="2 3">
    <name type="scientific">Syncephalastrum racemosum</name>
    <name type="common">Filamentous fungus</name>
    <dbReference type="NCBI Taxonomy" id="13706"/>
    <lineage>
        <taxon>Eukaryota</taxon>
        <taxon>Fungi</taxon>
        <taxon>Fungi incertae sedis</taxon>
        <taxon>Mucoromycota</taxon>
        <taxon>Mucoromycotina</taxon>
        <taxon>Mucoromycetes</taxon>
        <taxon>Mucorales</taxon>
        <taxon>Syncephalastraceae</taxon>
        <taxon>Syncephalastrum</taxon>
    </lineage>
</organism>
<name>A0A1X2HKV8_SYNRA</name>
<dbReference type="Proteomes" id="UP000242180">
    <property type="component" value="Unassembled WGS sequence"/>
</dbReference>